<gene>
    <name evidence="2" type="ORF">EJ02DRAFT_454233</name>
</gene>
<reference evidence="2" key="1">
    <citation type="journal article" date="2020" name="Stud. Mycol.">
        <title>101 Dothideomycetes genomes: a test case for predicting lifestyles and emergence of pathogens.</title>
        <authorList>
            <person name="Haridas S."/>
            <person name="Albert R."/>
            <person name="Binder M."/>
            <person name="Bloem J."/>
            <person name="Labutti K."/>
            <person name="Salamov A."/>
            <person name="Andreopoulos B."/>
            <person name="Baker S."/>
            <person name="Barry K."/>
            <person name="Bills G."/>
            <person name="Bluhm B."/>
            <person name="Cannon C."/>
            <person name="Castanera R."/>
            <person name="Culley D."/>
            <person name="Daum C."/>
            <person name="Ezra D."/>
            <person name="Gonzalez J."/>
            <person name="Henrissat B."/>
            <person name="Kuo A."/>
            <person name="Liang C."/>
            <person name="Lipzen A."/>
            <person name="Lutzoni F."/>
            <person name="Magnuson J."/>
            <person name="Mondo S."/>
            <person name="Nolan M."/>
            <person name="Ohm R."/>
            <person name="Pangilinan J."/>
            <person name="Park H.-J."/>
            <person name="Ramirez L."/>
            <person name="Alfaro M."/>
            <person name="Sun H."/>
            <person name="Tritt A."/>
            <person name="Yoshinaga Y."/>
            <person name="Zwiers L.-H."/>
            <person name="Turgeon B."/>
            <person name="Goodwin S."/>
            <person name="Spatafora J."/>
            <person name="Crous P."/>
            <person name="Grigoriev I."/>
        </authorList>
    </citation>
    <scope>NUCLEOTIDE SEQUENCE</scope>
    <source>
        <strain evidence="2">CBS 161.51</strain>
    </source>
</reference>
<dbReference type="EMBL" id="ML976034">
    <property type="protein sequence ID" value="KAF1942538.1"/>
    <property type="molecule type" value="Genomic_DNA"/>
</dbReference>
<name>A0A6A5SS44_9PLEO</name>
<feature type="compositionally biased region" description="Basic and acidic residues" evidence="1">
    <location>
        <begin position="56"/>
        <end position="78"/>
    </location>
</feature>
<evidence type="ECO:0000256" key="1">
    <source>
        <dbReference type="SAM" id="MobiDB-lite"/>
    </source>
</evidence>
<sequence>MASPQLVLLPSPFTLFLFASLALAAFSPLFLFTVLFASQCAPCPVPGLSTITPPGDEAREPDSESGVKDEDSDCDRIRTPPPSPSTDSLTSTLLLSWSKAASNSLEDNKPEASGDGVGDLSCSSALRIMACCRRLGVLRVGVMGQGSGRVSMVSIELVAERRKWPFVDVEVGGGKLFVADLELERM</sequence>
<protein>
    <submittedName>
        <fullName evidence="2">Uncharacterized protein</fullName>
    </submittedName>
</protein>
<organism evidence="2 3">
    <name type="scientific">Clathrospora elynae</name>
    <dbReference type="NCBI Taxonomy" id="706981"/>
    <lineage>
        <taxon>Eukaryota</taxon>
        <taxon>Fungi</taxon>
        <taxon>Dikarya</taxon>
        <taxon>Ascomycota</taxon>
        <taxon>Pezizomycotina</taxon>
        <taxon>Dothideomycetes</taxon>
        <taxon>Pleosporomycetidae</taxon>
        <taxon>Pleosporales</taxon>
        <taxon>Diademaceae</taxon>
        <taxon>Clathrospora</taxon>
    </lineage>
</organism>
<proteinExistence type="predicted"/>
<evidence type="ECO:0000313" key="2">
    <source>
        <dbReference type="EMBL" id="KAF1942538.1"/>
    </source>
</evidence>
<keyword evidence="3" id="KW-1185">Reference proteome</keyword>
<evidence type="ECO:0000313" key="3">
    <source>
        <dbReference type="Proteomes" id="UP000800038"/>
    </source>
</evidence>
<feature type="region of interest" description="Disordered" evidence="1">
    <location>
        <begin position="49"/>
        <end position="90"/>
    </location>
</feature>
<accession>A0A6A5SS44</accession>
<dbReference type="Proteomes" id="UP000800038">
    <property type="component" value="Unassembled WGS sequence"/>
</dbReference>
<dbReference type="AlphaFoldDB" id="A0A6A5SS44"/>